<dbReference type="AlphaFoldDB" id="A0A8H4VWM1"/>
<accession>A0A8H4VWM1</accession>
<dbReference type="InterPro" id="IPR012337">
    <property type="entry name" value="RNaseH-like_sf"/>
</dbReference>
<feature type="compositionally biased region" description="Polar residues" evidence="1">
    <location>
        <begin position="1"/>
        <end position="21"/>
    </location>
</feature>
<sequence length="720" mass="81750">MAPGNENQNLDQQMGQVTLSPWKTRLTPEKLRERAAKKREQHKLNMEIWAAEALTLPGPPPRLGPLPKTRLLTDESKSAVGLGPVNKIVPVKRELRRYLIETLVAKHEPRTTLWASDCHSIFVSVRKLYKCPSDEIKLSFEITPKKGEKPVVVDAKISFVGLVRTEALQKHVAVQDRVKIPAPPDKELQALNIVSWKNINDSSWNGGRIGNKFFPNSNDLKRDLPMKKPYQIGSSCGDGSIFLNANATASAFFSEKMNLAEWMWNRWGTENPTLEQAQGLKDVRVMFICEHCEQSKRDKLRVISEISRLTIEHQTFKGDNGKMVKVFDHMSIKVLVKRSIGTPAASIWGGLPLITRDVGNEEFCLSKHWYGWGFQENAFLGDFCLNIENDFVEVRPQRVPRPQLTYKNRLPDTKFNGQTPATWNLVNVAKSGGFASAARKCEVVHVIGIGFRKEKDNAKLYWLETFAQGTLATALRSYGLAINSAVVDEAIIPNVNRKTVMDELTDIYNKWGTPQVILISLPKQKKDIPLYSHFKWWDDCVVGVPSICVTYSTLNKIKQAEQEKVQRARKEYEQGGRQGHGAKRDDRKVKEKRTCLPTYGEIRKKLPKHVLFYRGGVSEGQFGMVKKEELPQSKLLLLLSKPESRTNKICYTGSRATTALSICTPIKYADPLCNRLRCYMKPILDSQMLNEIYDDTGSEYKQNPWTWKASLEEPANRVKP</sequence>
<evidence type="ECO:0008006" key="4">
    <source>
        <dbReference type="Google" id="ProtNLM"/>
    </source>
</evidence>
<dbReference type="PANTHER" id="PTHR22891">
    <property type="entry name" value="EUKARYOTIC TRANSLATION INITIATION FACTOR 2C"/>
    <property type="match status" value="1"/>
</dbReference>
<dbReference type="GO" id="GO:0003676">
    <property type="term" value="F:nucleic acid binding"/>
    <property type="evidence" value="ECO:0007669"/>
    <property type="project" value="InterPro"/>
</dbReference>
<evidence type="ECO:0000313" key="3">
    <source>
        <dbReference type="Proteomes" id="UP000566819"/>
    </source>
</evidence>
<reference evidence="2 3" key="1">
    <citation type="submission" date="2020-03" db="EMBL/GenBank/DDBJ databases">
        <title>Draft Genome Sequence of Cudoniella acicularis.</title>
        <authorList>
            <person name="Buettner E."/>
            <person name="Kellner H."/>
        </authorList>
    </citation>
    <scope>NUCLEOTIDE SEQUENCE [LARGE SCALE GENOMIC DNA]</scope>
    <source>
        <strain evidence="2 3">DSM 108380</strain>
    </source>
</reference>
<evidence type="ECO:0000256" key="1">
    <source>
        <dbReference type="SAM" id="MobiDB-lite"/>
    </source>
</evidence>
<protein>
    <recommendedName>
        <fullName evidence="4">Piwi domain-containing protein</fullName>
    </recommendedName>
</protein>
<dbReference type="EMBL" id="JAAMPI010001405">
    <property type="protein sequence ID" value="KAF4625348.1"/>
    <property type="molecule type" value="Genomic_DNA"/>
</dbReference>
<comment type="caution">
    <text evidence="2">The sequence shown here is derived from an EMBL/GenBank/DDBJ whole genome shotgun (WGS) entry which is preliminary data.</text>
</comment>
<dbReference type="Gene3D" id="3.30.420.10">
    <property type="entry name" value="Ribonuclease H-like superfamily/Ribonuclease H"/>
    <property type="match status" value="1"/>
</dbReference>
<name>A0A8H4VWM1_9HELO</name>
<dbReference type="Gene3D" id="3.40.50.2300">
    <property type="match status" value="1"/>
</dbReference>
<organism evidence="2 3">
    <name type="scientific">Cudoniella acicularis</name>
    <dbReference type="NCBI Taxonomy" id="354080"/>
    <lineage>
        <taxon>Eukaryota</taxon>
        <taxon>Fungi</taxon>
        <taxon>Dikarya</taxon>
        <taxon>Ascomycota</taxon>
        <taxon>Pezizomycotina</taxon>
        <taxon>Leotiomycetes</taxon>
        <taxon>Helotiales</taxon>
        <taxon>Tricladiaceae</taxon>
        <taxon>Cudoniella</taxon>
    </lineage>
</organism>
<dbReference type="InterPro" id="IPR036397">
    <property type="entry name" value="RNaseH_sf"/>
</dbReference>
<gene>
    <name evidence="2" type="ORF">G7Y89_g12819</name>
</gene>
<proteinExistence type="predicted"/>
<evidence type="ECO:0000313" key="2">
    <source>
        <dbReference type="EMBL" id="KAF4625348.1"/>
    </source>
</evidence>
<feature type="region of interest" description="Disordered" evidence="1">
    <location>
        <begin position="1"/>
        <end position="26"/>
    </location>
</feature>
<dbReference type="Proteomes" id="UP000566819">
    <property type="component" value="Unassembled WGS sequence"/>
</dbReference>
<dbReference type="OrthoDB" id="10252740at2759"/>
<feature type="region of interest" description="Disordered" evidence="1">
    <location>
        <begin position="568"/>
        <end position="587"/>
    </location>
</feature>
<keyword evidence="3" id="KW-1185">Reference proteome</keyword>
<dbReference type="SUPFAM" id="SSF53098">
    <property type="entry name" value="Ribonuclease H-like"/>
    <property type="match status" value="1"/>
</dbReference>